<gene>
    <name evidence="2" type="ORF">TSYNT_9293</name>
</gene>
<dbReference type="InterPro" id="IPR043718">
    <property type="entry name" value="DUF5659"/>
</dbReference>
<organism evidence="2">
    <name type="scientific">Tepidanaerobacter syntrophicus</name>
    <dbReference type="NCBI Taxonomy" id="224999"/>
    <lineage>
        <taxon>Bacteria</taxon>
        <taxon>Bacillati</taxon>
        <taxon>Bacillota</taxon>
        <taxon>Clostridia</taxon>
        <taxon>Thermosediminibacterales</taxon>
        <taxon>Tepidanaerobacteraceae</taxon>
        <taxon>Tepidanaerobacter</taxon>
    </lineage>
</organism>
<dbReference type="AlphaFoldDB" id="A0A0U9HGV3"/>
<dbReference type="OrthoDB" id="9936210at2"/>
<sequence>MREYRTKSINIATVLLTQGVKLKRVEGDREKYFVFEDTEDRPKIIQDFINKELKVNINDFLNNQKNLKNLIFS</sequence>
<accession>A0A0U9HGV3</accession>
<evidence type="ECO:0000313" key="3">
    <source>
        <dbReference type="Proteomes" id="UP000062160"/>
    </source>
</evidence>
<keyword evidence="3" id="KW-1185">Reference proteome</keyword>
<name>A0A0U9HGV3_9FIRM</name>
<dbReference type="EMBL" id="DF977003">
    <property type="protein sequence ID" value="GAQ26037.1"/>
    <property type="molecule type" value="Genomic_DNA"/>
</dbReference>
<dbReference type="Pfam" id="PF18903">
    <property type="entry name" value="DUF5659"/>
    <property type="match status" value="1"/>
</dbReference>
<dbReference type="RefSeq" id="WP_059033766.1">
    <property type="nucleotide sequence ID" value="NZ_DF977003.1"/>
</dbReference>
<proteinExistence type="predicted"/>
<dbReference type="STRING" id="224999.GCA_001485475_02076"/>
<evidence type="ECO:0000259" key="1">
    <source>
        <dbReference type="Pfam" id="PF18903"/>
    </source>
</evidence>
<reference evidence="2" key="1">
    <citation type="journal article" date="2016" name="Genome Announc.">
        <title>Draft Genome Sequence of the Syntrophic Lactate-Degrading Bacterium Tepidanaerobacter syntrophicus JLT.</title>
        <authorList>
            <person name="Matsuura N."/>
            <person name="Ohashi A."/>
            <person name="Tourlousse D.M."/>
            <person name="Sekiguchi Y."/>
        </authorList>
    </citation>
    <scope>NUCLEOTIDE SEQUENCE [LARGE SCALE GENOMIC DNA]</scope>
    <source>
        <strain evidence="2">JL</strain>
    </source>
</reference>
<evidence type="ECO:0000313" key="2">
    <source>
        <dbReference type="EMBL" id="GAQ26037.1"/>
    </source>
</evidence>
<dbReference type="Proteomes" id="UP000062160">
    <property type="component" value="Unassembled WGS sequence"/>
</dbReference>
<feature type="domain" description="DUF5659" evidence="1">
    <location>
        <begin position="1"/>
        <end position="72"/>
    </location>
</feature>
<protein>
    <recommendedName>
        <fullName evidence="1">DUF5659 domain-containing protein</fullName>
    </recommendedName>
</protein>